<dbReference type="RefSeq" id="WP_133644767.1">
    <property type="nucleotide sequence ID" value="NZ_JBFIMA010000226.1"/>
</dbReference>
<keyword evidence="1" id="KW-0472">Membrane</keyword>
<evidence type="ECO:0000313" key="3">
    <source>
        <dbReference type="Proteomes" id="UP000295468"/>
    </source>
</evidence>
<evidence type="ECO:0000313" key="2">
    <source>
        <dbReference type="EMBL" id="TDQ29181.1"/>
    </source>
</evidence>
<accession>A0A4R6TLZ8</accession>
<dbReference type="Proteomes" id="UP000295468">
    <property type="component" value="Unassembled WGS sequence"/>
</dbReference>
<protein>
    <submittedName>
        <fullName evidence="2">Uncharacterized protein</fullName>
    </submittedName>
</protein>
<proteinExistence type="predicted"/>
<name>A0A4R6TLZ8_9FLAO</name>
<keyword evidence="1" id="KW-1133">Transmembrane helix</keyword>
<sequence length="61" mass="7280">MFSTGQWIFAAVFVVVFTIFIILSYKKDRNLHRKNYKGVIWVGIVFITFIILLFIIKQLLR</sequence>
<feature type="transmembrane region" description="Helical" evidence="1">
    <location>
        <begin position="38"/>
        <end position="56"/>
    </location>
</feature>
<dbReference type="AlphaFoldDB" id="A0A4R6TLZ8"/>
<reference evidence="2 3" key="1">
    <citation type="submission" date="2019-03" db="EMBL/GenBank/DDBJ databases">
        <title>Genomic Encyclopedia of Archaeal and Bacterial Type Strains, Phase II (KMG-II): from individual species to whole genera.</title>
        <authorList>
            <person name="Goeker M."/>
        </authorList>
    </citation>
    <scope>NUCLEOTIDE SEQUENCE [LARGE SCALE GENOMIC DNA]</scope>
    <source>
        <strain evidence="2 3">DSM 18435</strain>
    </source>
</reference>
<evidence type="ECO:0000256" key="1">
    <source>
        <dbReference type="SAM" id="Phobius"/>
    </source>
</evidence>
<keyword evidence="1" id="KW-0812">Transmembrane</keyword>
<keyword evidence="3" id="KW-1185">Reference proteome</keyword>
<comment type="caution">
    <text evidence="2">The sequence shown here is derived from an EMBL/GenBank/DDBJ whole genome shotgun (WGS) entry which is preliminary data.</text>
</comment>
<gene>
    <name evidence="2" type="ORF">CLV82_2635</name>
</gene>
<organism evidence="2 3">
    <name type="scientific">Zeaxanthinibacter enoshimensis</name>
    <dbReference type="NCBI Taxonomy" id="392009"/>
    <lineage>
        <taxon>Bacteria</taxon>
        <taxon>Pseudomonadati</taxon>
        <taxon>Bacteroidota</taxon>
        <taxon>Flavobacteriia</taxon>
        <taxon>Flavobacteriales</taxon>
        <taxon>Flavobacteriaceae</taxon>
        <taxon>Zeaxanthinibacter</taxon>
    </lineage>
</organism>
<feature type="transmembrane region" description="Helical" evidence="1">
    <location>
        <begin position="6"/>
        <end position="26"/>
    </location>
</feature>
<dbReference type="EMBL" id="SNYI01000003">
    <property type="protein sequence ID" value="TDQ29181.1"/>
    <property type="molecule type" value="Genomic_DNA"/>
</dbReference>